<dbReference type="RefSeq" id="WP_212774086.1">
    <property type="nucleotide sequence ID" value="NZ_AP024601.1"/>
</dbReference>
<protein>
    <submittedName>
        <fullName evidence="2">Uncharacterized protein</fullName>
    </submittedName>
</protein>
<evidence type="ECO:0000313" key="3">
    <source>
        <dbReference type="Proteomes" id="UP000677436"/>
    </source>
</evidence>
<dbReference type="Proteomes" id="UP000677436">
    <property type="component" value="Chromosome"/>
</dbReference>
<accession>A0A8D5ZLM2</accession>
<dbReference type="KEGG" id="pabs:JIR001_05430"/>
<proteinExistence type="predicted"/>
<sequence>MNRNMKGGDRDVPKHIDAVEQMVESTPDLKKVDELRRQQPQKQIPPPR</sequence>
<organism evidence="2 3">
    <name type="scientific">Polycladomyces abyssicola</name>
    <dbReference type="NCBI Taxonomy" id="1125966"/>
    <lineage>
        <taxon>Bacteria</taxon>
        <taxon>Bacillati</taxon>
        <taxon>Bacillota</taxon>
        <taxon>Bacilli</taxon>
        <taxon>Bacillales</taxon>
        <taxon>Thermoactinomycetaceae</taxon>
        <taxon>Polycladomyces</taxon>
    </lineage>
</organism>
<reference evidence="2" key="2">
    <citation type="journal article" date="2021" name="Microbiol. Resour. Announc.">
        <title>Complete Genome Sequence of Polycladomyces abyssicola JIR-001T, Isolated from Hemipelagic Sediment in Deep Seawater.</title>
        <authorList>
            <person name="Tsubouchi T."/>
            <person name="Kaneko Y."/>
        </authorList>
    </citation>
    <scope>NUCLEOTIDE SEQUENCE</scope>
    <source>
        <strain evidence="2">JIR-001</strain>
    </source>
</reference>
<evidence type="ECO:0000256" key="1">
    <source>
        <dbReference type="SAM" id="MobiDB-lite"/>
    </source>
</evidence>
<dbReference type="EMBL" id="AP024601">
    <property type="protein sequence ID" value="BCU80760.1"/>
    <property type="molecule type" value="Genomic_DNA"/>
</dbReference>
<feature type="compositionally biased region" description="Basic and acidic residues" evidence="1">
    <location>
        <begin position="27"/>
        <end position="37"/>
    </location>
</feature>
<evidence type="ECO:0000313" key="2">
    <source>
        <dbReference type="EMBL" id="BCU80760.1"/>
    </source>
</evidence>
<reference evidence="2" key="1">
    <citation type="journal article" date="2013" name="Int. J. Syst. Evol. Microbiol.">
        <title>Polycladomyces abyssicola gen. nov., sp. nov., a thermophilic filamentous bacterium isolated from hemipelagic sediment.</title>
        <authorList>
            <person name="Tsubouchi T."/>
            <person name="Shimane Y."/>
            <person name="Mori K."/>
            <person name="Usui K."/>
            <person name="Hiraki T."/>
            <person name="Tame A."/>
            <person name="Uematsu K."/>
            <person name="Maruyama T."/>
            <person name="Hatada Y."/>
        </authorList>
    </citation>
    <scope>NUCLEOTIDE SEQUENCE</scope>
    <source>
        <strain evidence="2">JIR-001</strain>
    </source>
</reference>
<dbReference type="AlphaFoldDB" id="A0A8D5ZLM2"/>
<feature type="region of interest" description="Disordered" evidence="1">
    <location>
        <begin position="23"/>
        <end position="48"/>
    </location>
</feature>
<name>A0A8D5ZLM2_9BACL</name>
<gene>
    <name evidence="2" type="ORF">JIR001_05430</name>
</gene>
<keyword evidence="3" id="KW-1185">Reference proteome</keyword>